<dbReference type="EMBL" id="GAIX01007493">
    <property type="protein sequence ID" value="JAA85067.1"/>
    <property type="molecule type" value="Transcribed_RNA"/>
</dbReference>
<sequence>MIASFTELLNKNARIFSRCETLTKQQYKYLKYASKNIHKRNRARAILSPPELGRGAYIRSFCEDMVTAILHYTQRHILHISIDSFGELE</sequence>
<reference evidence="1" key="1">
    <citation type="journal article" date="2013" name="BMC Genomics">
        <title>Unscrambling butterfly oogenesis.</title>
        <authorList>
            <person name="Carter J.M."/>
            <person name="Baker S.C."/>
            <person name="Pink R."/>
            <person name="Carter D.R."/>
            <person name="Collins A."/>
            <person name="Tomlin J."/>
            <person name="Gibbs M."/>
            <person name="Breuker C.J."/>
        </authorList>
    </citation>
    <scope>NUCLEOTIDE SEQUENCE</scope>
    <source>
        <tissue evidence="1">Ovary</tissue>
    </source>
</reference>
<organism evidence="1">
    <name type="scientific">Pararge aegeria</name>
    <name type="common">speckled wood butterfly</name>
    <dbReference type="NCBI Taxonomy" id="116150"/>
    <lineage>
        <taxon>Eukaryota</taxon>
        <taxon>Metazoa</taxon>
        <taxon>Ecdysozoa</taxon>
        <taxon>Arthropoda</taxon>
        <taxon>Hexapoda</taxon>
        <taxon>Insecta</taxon>
        <taxon>Pterygota</taxon>
        <taxon>Neoptera</taxon>
        <taxon>Endopterygota</taxon>
        <taxon>Lepidoptera</taxon>
        <taxon>Glossata</taxon>
        <taxon>Ditrysia</taxon>
        <taxon>Papilionoidea</taxon>
        <taxon>Nymphalidae</taxon>
        <taxon>Satyrinae</taxon>
        <taxon>Satyrini</taxon>
        <taxon>Parargina</taxon>
        <taxon>Pararge</taxon>
    </lineage>
</organism>
<reference evidence="1" key="2">
    <citation type="submission" date="2013-05" db="EMBL/GenBank/DDBJ databases">
        <authorList>
            <person name="Carter J.-M."/>
            <person name="Baker S.C."/>
            <person name="Pink R."/>
            <person name="Carter D.R.F."/>
            <person name="Collins A."/>
            <person name="Tomlin J."/>
            <person name="Gibbs M."/>
            <person name="Breuker C.J."/>
        </authorList>
    </citation>
    <scope>NUCLEOTIDE SEQUENCE</scope>
    <source>
        <tissue evidence="1">Ovary</tissue>
    </source>
</reference>
<evidence type="ECO:0000313" key="1">
    <source>
        <dbReference type="EMBL" id="JAA85067.1"/>
    </source>
</evidence>
<dbReference type="AlphaFoldDB" id="S4PW32"/>
<protein>
    <submittedName>
        <fullName evidence="1">Uncharacterized protein</fullName>
    </submittedName>
</protein>
<name>S4PW32_9NEOP</name>
<proteinExistence type="predicted"/>
<accession>S4PW32</accession>